<proteinExistence type="predicted"/>
<dbReference type="GO" id="GO:0019068">
    <property type="term" value="P:virion assembly"/>
    <property type="evidence" value="ECO:0007669"/>
    <property type="project" value="InterPro"/>
</dbReference>
<keyword evidence="1" id="KW-0863">Zinc-finger</keyword>
<keyword evidence="1" id="KW-0862">Zinc</keyword>
<dbReference type="SUPFAM" id="SSF47836">
    <property type="entry name" value="Retroviral matrix proteins"/>
    <property type="match status" value="1"/>
</dbReference>
<dbReference type="InterPro" id="IPR050462">
    <property type="entry name" value="Retroviral_Gag-Pol_poly"/>
</dbReference>
<feature type="region of interest" description="Disordered" evidence="2">
    <location>
        <begin position="102"/>
        <end position="143"/>
    </location>
</feature>
<dbReference type="SUPFAM" id="SSF47353">
    <property type="entry name" value="Retrovirus capsid dimerization domain-like"/>
    <property type="match status" value="1"/>
</dbReference>
<feature type="compositionally biased region" description="Basic and acidic residues" evidence="2">
    <location>
        <begin position="420"/>
        <end position="432"/>
    </location>
</feature>
<dbReference type="Ensembl" id="ENSPMRT00000034012.1">
    <property type="protein sequence ID" value="ENSPMRP00000032072.1"/>
    <property type="gene ID" value="ENSPMRG00000020790.1"/>
</dbReference>
<dbReference type="Proteomes" id="UP000472272">
    <property type="component" value="Chromosome 8"/>
</dbReference>
<reference evidence="4 5" key="1">
    <citation type="journal article" date="2019" name="Proc. Natl. Acad. Sci. U.S.A.">
        <title>Regulatory changes in pterin and carotenoid genes underlie balanced color polymorphisms in the wall lizard.</title>
        <authorList>
            <person name="Andrade P."/>
            <person name="Pinho C."/>
            <person name="Perez I de Lanuza G."/>
            <person name="Afonso S."/>
            <person name="Brejcha J."/>
            <person name="Rubin C.J."/>
            <person name="Wallerman O."/>
            <person name="Pereira P."/>
            <person name="Sabatino S.J."/>
            <person name="Bellati A."/>
            <person name="Pellitteri-Rosa D."/>
            <person name="Bosakova Z."/>
            <person name="Bunikis I."/>
            <person name="Carretero M.A."/>
            <person name="Feiner N."/>
            <person name="Marsik P."/>
            <person name="Pauperio F."/>
            <person name="Salvi D."/>
            <person name="Soler L."/>
            <person name="While G.M."/>
            <person name="Uller T."/>
            <person name="Font E."/>
            <person name="Andersson L."/>
            <person name="Carneiro M."/>
        </authorList>
    </citation>
    <scope>NUCLEOTIDE SEQUENCE</scope>
</reference>
<evidence type="ECO:0000313" key="4">
    <source>
        <dbReference type="Ensembl" id="ENSPMRP00000032072.1"/>
    </source>
</evidence>
<organism evidence="4 5">
    <name type="scientific">Podarcis muralis</name>
    <name type="common">Wall lizard</name>
    <name type="synonym">Lacerta muralis</name>
    <dbReference type="NCBI Taxonomy" id="64176"/>
    <lineage>
        <taxon>Eukaryota</taxon>
        <taxon>Metazoa</taxon>
        <taxon>Chordata</taxon>
        <taxon>Craniata</taxon>
        <taxon>Vertebrata</taxon>
        <taxon>Euteleostomi</taxon>
        <taxon>Lepidosauria</taxon>
        <taxon>Squamata</taxon>
        <taxon>Bifurcata</taxon>
        <taxon>Unidentata</taxon>
        <taxon>Episquamata</taxon>
        <taxon>Laterata</taxon>
        <taxon>Lacertibaenia</taxon>
        <taxon>Lacertidae</taxon>
        <taxon>Podarcis</taxon>
    </lineage>
</organism>
<dbReference type="InterPro" id="IPR008919">
    <property type="entry name" value="Retrov_capsid_N"/>
</dbReference>
<dbReference type="InterPro" id="IPR010999">
    <property type="entry name" value="Retrovr_matrix"/>
</dbReference>
<dbReference type="AlphaFoldDB" id="A0A670KB94"/>
<name>A0A670KB94_PODMU</name>
<keyword evidence="1" id="KW-0479">Metal-binding</keyword>
<dbReference type="PANTHER" id="PTHR33166">
    <property type="entry name" value="GAG_P30 DOMAIN-CONTAINING PROTEIN"/>
    <property type="match status" value="1"/>
</dbReference>
<feature type="domain" description="CCHC-type" evidence="3">
    <location>
        <begin position="462"/>
        <end position="476"/>
    </location>
</feature>
<dbReference type="GeneTree" id="ENSGT00990000205453"/>
<evidence type="ECO:0000259" key="3">
    <source>
        <dbReference type="PROSITE" id="PS50158"/>
    </source>
</evidence>
<dbReference type="Pfam" id="PF02093">
    <property type="entry name" value="Gag_p30"/>
    <property type="match status" value="1"/>
</dbReference>
<dbReference type="InterPro" id="IPR036875">
    <property type="entry name" value="Znf_CCHC_sf"/>
</dbReference>
<dbReference type="Ensembl" id="ENSPMRT00000014086.1">
    <property type="protein sequence ID" value="ENSPMRP00000013195.1"/>
    <property type="gene ID" value="ENSPMRG00000008833.1"/>
</dbReference>
<evidence type="ECO:0000256" key="1">
    <source>
        <dbReference type="PROSITE-ProRule" id="PRU00047"/>
    </source>
</evidence>
<dbReference type="InterPro" id="IPR001878">
    <property type="entry name" value="Znf_CCHC"/>
</dbReference>
<dbReference type="GO" id="GO:0008270">
    <property type="term" value="F:zinc ion binding"/>
    <property type="evidence" value="ECO:0007669"/>
    <property type="project" value="UniProtKB-KW"/>
</dbReference>
<dbReference type="SUPFAM" id="SSF57756">
    <property type="entry name" value="Retrovirus zinc finger-like domains"/>
    <property type="match status" value="1"/>
</dbReference>
<dbReference type="Gene3D" id="1.10.150.180">
    <property type="entry name" value="Gamma-retroviral matrix domain"/>
    <property type="match status" value="1"/>
</dbReference>
<sequence length="522" mass="58248">MGDSDTPLQFVLHSWKELRGRKGLSKSKLRDLCNTSWVAFTHHLDPAQRWPPHGSFNATRMQALKSYLADEKPRQLYYLNAFAEIRAQEEQLNRTLVPFYYPEPRAPPSPGPGARTGGGGAGPREDTQPIVTQPTNPLPSIPNLTEDQANLDVGPLLNGQLLSGEREGPVASRTRNKDNLPNGEAEGIFPLRALPIPPERAGGPPRMVFTHQPFLTSDLMNWSDKMPSLRDDPDKCHRQVATIFSTHNPTWADVHMLLGALFNEAEKREILAKAGEALTREGYQPNRPASMTPLTTQSILNDPEWDYNTTDGIWGLKIFKKAILDGIKAAGQRTVNWTKVQAVLQGPEEHPSDYYSRLVSAIKTWGGIDPESPQHEVIVKGFFKDQASADIRKALNAHLGYDGKTITEILSIAKSVFNSRDERRKKDQKPDSPRVLAYAGAAPPYKDKGKSRGPDYRDPRICYNCEGVGHIKRFCPLLPLEPRGRNQNRNGTGWDSSKLPSLQTSKGLGWTFIRQTHLPIDI</sequence>
<accession>A0A670KB94</accession>
<evidence type="ECO:0000313" key="5">
    <source>
        <dbReference type="Proteomes" id="UP000472272"/>
    </source>
</evidence>
<dbReference type="Gene3D" id="1.10.375.10">
    <property type="entry name" value="Human Immunodeficiency Virus Type 1 Capsid Protein"/>
    <property type="match status" value="1"/>
</dbReference>
<reference evidence="4" key="2">
    <citation type="submission" date="2025-05" db="UniProtKB">
        <authorList>
            <consortium name="Ensembl"/>
        </authorList>
    </citation>
    <scope>IDENTIFICATION</scope>
</reference>
<dbReference type="PROSITE" id="PS50158">
    <property type="entry name" value="ZF_CCHC"/>
    <property type="match status" value="1"/>
</dbReference>
<dbReference type="InterPro" id="IPR003036">
    <property type="entry name" value="Gag_P30"/>
</dbReference>
<feature type="compositionally biased region" description="Polar residues" evidence="2">
    <location>
        <begin position="485"/>
        <end position="498"/>
    </location>
</feature>
<dbReference type="GO" id="GO:0003676">
    <property type="term" value="F:nucleic acid binding"/>
    <property type="evidence" value="ECO:0007669"/>
    <property type="project" value="InterPro"/>
</dbReference>
<dbReference type="Ensembl" id="ENSPMRT00000014711.1">
    <property type="protein sequence ID" value="ENSPMRP00000013768.1"/>
    <property type="gene ID" value="ENSPMRG00000009235.1"/>
</dbReference>
<dbReference type="SUPFAM" id="SSF47943">
    <property type="entry name" value="Retrovirus capsid protein, N-terminal core domain"/>
    <property type="match status" value="1"/>
</dbReference>
<feature type="region of interest" description="Disordered" evidence="2">
    <location>
        <begin position="420"/>
        <end position="453"/>
    </location>
</feature>
<evidence type="ECO:0000256" key="2">
    <source>
        <dbReference type="SAM" id="MobiDB-lite"/>
    </source>
</evidence>
<dbReference type="InterPro" id="IPR036946">
    <property type="entry name" value="G_retro_matrix_sf"/>
</dbReference>
<feature type="region of interest" description="Disordered" evidence="2">
    <location>
        <begin position="160"/>
        <end position="185"/>
    </location>
</feature>
<protein>
    <recommendedName>
        <fullName evidence="3">CCHC-type domain-containing protein</fullName>
    </recommendedName>
</protein>
<dbReference type="OMA" id="PTWADVN"/>
<feature type="region of interest" description="Disordered" evidence="2">
    <location>
        <begin position="479"/>
        <end position="498"/>
    </location>
</feature>
<keyword evidence="5" id="KW-1185">Reference proteome</keyword>